<dbReference type="AlphaFoldDB" id="A0AAV4N4B5"/>
<accession>A0AAV4N4B5</accession>
<evidence type="ECO:0000313" key="1">
    <source>
        <dbReference type="EMBL" id="GIX79276.1"/>
    </source>
</evidence>
<reference evidence="1 2" key="1">
    <citation type="submission" date="2021-06" db="EMBL/GenBank/DDBJ databases">
        <title>Caerostris darwini draft genome.</title>
        <authorList>
            <person name="Kono N."/>
            <person name="Arakawa K."/>
        </authorList>
    </citation>
    <scope>NUCLEOTIDE SEQUENCE [LARGE SCALE GENOMIC DNA]</scope>
</reference>
<organism evidence="1 2">
    <name type="scientific">Caerostris darwini</name>
    <dbReference type="NCBI Taxonomy" id="1538125"/>
    <lineage>
        <taxon>Eukaryota</taxon>
        <taxon>Metazoa</taxon>
        <taxon>Ecdysozoa</taxon>
        <taxon>Arthropoda</taxon>
        <taxon>Chelicerata</taxon>
        <taxon>Arachnida</taxon>
        <taxon>Araneae</taxon>
        <taxon>Araneomorphae</taxon>
        <taxon>Entelegynae</taxon>
        <taxon>Araneoidea</taxon>
        <taxon>Araneidae</taxon>
        <taxon>Caerostris</taxon>
    </lineage>
</organism>
<dbReference type="EMBL" id="BPLQ01001175">
    <property type="protein sequence ID" value="GIX79276.1"/>
    <property type="molecule type" value="Genomic_DNA"/>
</dbReference>
<proteinExistence type="predicted"/>
<evidence type="ECO:0000313" key="2">
    <source>
        <dbReference type="Proteomes" id="UP001054837"/>
    </source>
</evidence>
<sequence length="91" mass="9861">MSQQVVVQSKEIFSGVEGAAEAPLPTFLQKYRPADSSRTSSSLPPAIGMTGGGWGVRVDRITSCLSFPRCVEKSLCKFTKLTTIKYCKVDS</sequence>
<comment type="caution">
    <text evidence="1">The sequence shown here is derived from an EMBL/GenBank/DDBJ whole genome shotgun (WGS) entry which is preliminary data.</text>
</comment>
<dbReference type="Proteomes" id="UP001054837">
    <property type="component" value="Unassembled WGS sequence"/>
</dbReference>
<gene>
    <name evidence="1" type="ORF">CDAR_290391</name>
</gene>
<keyword evidence="2" id="KW-1185">Reference proteome</keyword>
<name>A0AAV4N4B5_9ARAC</name>
<protein>
    <submittedName>
        <fullName evidence="1">Uncharacterized protein</fullName>
    </submittedName>
</protein>